<dbReference type="EMBL" id="CP002056">
    <property type="protein sequence ID" value="ADI30040.1"/>
    <property type="molecule type" value="Genomic_DNA"/>
</dbReference>
<organism evidence="1 2">
    <name type="scientific">Methylotenera versatilis (strain 301)</name>
    <dbReference type="NCBI Taxonomy" id="666681"/>
    <lineage>
        <taxon>Bacteria</taxon>
        <taxon>Pseudomonadati</taxon>
        <taxon>Pseudomonadota</taxon>
        <taxon>Betaproteobacteria</taxon>
        <taxon>Nitrosomonadales</taxon>
        <taxon>Methylophilaceae</taxon>
        <taxon>Methylotenera</taxon>
    </lineage>
</organism>
<reference evidence="2" key="1">
    <citation type="submission" date="2010-05" db="EMBL/GenBank/DDBJ databases">
        <title>Complete sequence of Methylotenera sp. 301.</title>
        <authorList>
            <person name="Lucas S."/>
            <person name="Copeland A."/>
            <person name="Lapidus A."/>
            <person name="Cheng J.-F."/>
            <person name="Bruce D."/>
            <person name="Goodwin L."/>
            <person name="Pitluck S."/>
            <person name="Clum A."/>
            <person name="Land M."/>
            <person name="Hauser L."/>
            <person name="Kyrpides N."/>
            <person name="Ivanova N."/>
            <person name="Chistoservova L."/>
            <person name="Kalyuzhnaya M."/>
            <person name="Woyke T."/>
        </authorList>
    </citation>
    <scope>NUCLEOTIDE SEQUENCE [LARGE SCALE GENOMIC DNA]</scope>
    <source>
        <strain evidence="2">301</strain>
    </source>
</reference>
<dbReference type="KEGG" id="meh:M301_1660"/>
<dbReference type="OrthoDB" id="8546845at2"/>
<dbReference type="RefSeq" id="WP_013148352.1">
    <property type="nucleotide sequence ID" value="NC_014207.1"/>
</dbReference>
<dbReference type="HOGENOM" id="CLU_1873032_0_0_4"/>
<keyword evidence="2" id="KW-1185">Reference proteome</keyword>
<evidence type="ECO:0000313" key="1">
    <source>
        <dbReference type="EMBL" id="ADI30040.1"/>
    </source>
</evidence>
<dbReference type="STRING" id="666681.M301_1660"/>
<proteinExistence type="predicted"/>
<name>D7DJ05_METV0</name>
<dbReference type="AlphaFoldDB" id="D7DJ05"/>
<accession>D7DJ05</accession>
<reference evidence="1 2" key="2">
    <citation type="journal article" date="2011" name="J. Bacteriol.">
        <title>Genomes of three methylotrophs from a single niche uncover genetic and metabolic divergence of Methylophilaceae.</title>
        <authorList>
            <person name="Lapidus A."/>
            <person name="Clum A."/>
            <person name="Labutti K."/>
            <person name="Kaluzhnaya M.G."/>
            <person name="Lim S."/>
            <person name="Beck D.A."/>
            <person name="Glavina Del Rio T."/>
            <person name="Nolan M."/>
            <person name="Mavromatis K."/>
            <person name="Huntemann M."/>
            <person name="Lucas S."/>
            <person name="Lidstrom M.E."/>
            <person name="Ivanova N."/>
            <person name="Chistoserdova L."/>
        </authorList>
    </citation>
    <scope>NUCLEOTIDE SEQUENCE [LARGE SCALE GENOMIC DNA]</scope>
    <source>
        <strain evidence="1 2">301</strain>
    </source>
</reference>
<sequence length="136" mass="15221">MNNTAQVEYIDFSKAGREHACLCRSEQETAVLMLYDNGTILDCNQAAAELLDCIPSTLTWQHISTIMPQLTETTLMQGEKINPNLRFLSHIGYGFEVIGLSGVHFACALFFNEVENFGRHCLRLILRPITQDLAAS</sequence>
<protein>
    <submittedName>
        <fullName evidence="1">Uncharacterized protein</fullName>
    </submittedName>
</protein>
<dbReference type="eggNOG" id="ENOG5034BMG">
    <property type="taxonomic scope" value="Bacteria"/>
</dbReference>
<dbReference type="Proteomes" id="UP000000383">
    <property type="component" value="Chromosome"/>
</dbReference>
<dbReference type="Gene3D" id="3.30.450.20">
    <property type="entry name" value="PAS domain"/>
    <property type="match status" value="1"/>
</dbReference>
<evidence type="ECO:0000313" key="2">
    <source>
        <dbReference type="Proteomes" id="UP000000383"/>
    </source>
</evidence>
<gene>
    <name evidence="1" type="ordered locus">M301_1660</name>
</gene>